<dbReference type="Proteomes" id="UP001152888">
    <property type="component" value="Unassembled WGS sequence"/>
</dbReference>
<evidence type="ECO:0000313" key="3">
    <source>
        <dbReference type="Proteomes" id="UP001152888"/>
    </source>
</evidence>
<dbReference type="AlphaFoldDB" id="A0A9P0LSM5"/>
<dbReference type="OrthoDB" id="6787189at2759"/>
<organism evidence="1 3">
    <name type="scientific">Acanthoscelides obtectus</name>
    <name type="common">Bean weevil</name>
    <name type="synonym">Bruchus obtectus</name>
    <dbReference type="NCBI Taxonomy" id="200917"/>
    <lineage>
        <taxon>Eukaryota</taxon>
        <taxon>Metazoa</taxon>
        <taxon>Ecdysozoa</taxon>
        <taxon>Arthropoda</taxon>
        <taxon>Hexapoda</taxon>
        <taxon>Insecta</taxon>
        <taxon>Pterygota</taxon>
        <taxon>Neoptera</taxon>
        <taxon>Endopterygota</taxon>
        <taxon>Coleoptera</taxon>
        <taxon>Polyphaga</taxon>
        <taxon>Cucujiformia</taxon>
        <taxon>Chrysomeloidea</taxon>
        <taxon>Chrysomelidae</taxon>
        <taxon>Bruchinae</taxon>
        <taxon>Bruchini</taxon>
        <taxon>Acanthoscelides</taxon>
    </lineage>
</organism>
<keyword evidence="3" id="KW-1185">Reference proteome</keyword>
<gene>
    <name evidence="1" type="ORF">ACAOBT_LOCUS26768</name>
    <name evidence="2" type="ORF">ACAOBT_LOCUS32968</name>
</gene>
<comment type="caution">
    <text evidence="1">The sequence shown here is derived from an EMBL/GenBank/DDBJ whole genome shotgun (WGS) entry which is preliminary data.</text>
</comment>
<dbReference type="EMBL" id="CAKOFQ010007493">
    <property type="protein sequence ID" value="CAH2002396.1"/>
    <property type="molecule type" value="Genomic_DNA"/>
</dbReference>
<protein>
    <submittedName>
        <fullName evidence="1">Uncharacterized protein</fullName>
    </submittedName>
</protein>
<evidence type="ECO:0000313" key="2">
    <source>
        <dbReference type="EMBL" id="CAH2012690.1"/>
    </source>
</evidence>
<reference evidence="1" key="1">
    <citation type="submission" date="2022-03" db="EMBL/GenBank/DDBJ databases">
        <authorList>
            <person name="Sayadi A."/>
        </authorList>
    </citation>
    <scope>NUCLEOTIDE SEQUENCE</scope>
</reference>
<name>A0A9P0LSM5_ACAOB</name>
<evidence type="ECO:0000313" key="1">
    <source>
        <dbReference type="EMBL" id="CAH2002396.1"/>
    </source>
</evidence>
<dbReference type="EMBL" id="CAKOFQ010008210">
    <property type="protein sequence ID" value="CAH2012690.1"/>
    <property type="molecule type" value="Genomic_DNA"/>
</dbReference>
<sequence>MQLGQLREEVCEIRRAGQAYADTHGREELCLSSLQ</sequence>
<proteinExistence type="predicted"/>
<accession>A0A9P0LSM5</accession>